<keyword evidence="2" id="KW-1185">Reference proteome</keyword>
<dbReference type="AlphaFoldDB" id="A0A6G1HT13"/>
<gene>
    <name evidence="1" type="ORF">EJ06DRAFT_72349</name>
</gene>
<reference evidence="1" key="1">
    <citation type="journal article" date="2020" name="Stud. Mycol.">
        <title>101 Dothideomycetes genomes: a test case for predicting lifestyles and emergence of pathogens.</title>
        <authorList>
            <person name="Haridas S."/>
            <person name="Albert R."/>
            <person name="Binder M."/>
            <person name="Bloem J."/>
            <person name="Labutti K."/>
            <person name="Salamov A."/>
            <person name="Andreopoulos B."/>
            <person name="Baker S."/>
            <person name="Barry K."/>
            <person name="Bills G."/>
            <person name="Bluhm B."/>
            <person name="Cannon C."/>
            <person name="Castanera R."/>
            <person name="Culley D."/>
            <person name="Daum C."/>
            <person name="Ezra D."/>
            <person name="Gonzalez J."/>
            <person name="Henrissat B."/>
            <person name="Kuo A."/>
            <person name="Liang C."/>
            <person name="Lipzen A."/>
            <person name="Lutzoni F."/>
            <person name="Magnuson J."/>
            <person name="Mondo S."/>
            <person name="Nolan M."/>
            <person name="Ohm R."/>
            <person name="Pangilinan J."/>
            <person name="Park H.-J."/>
            <person name="Ramirez L."/>
            <person name="Alfaro M."/>
            <person name="Sun H."/>
            <person name="Tritt A."/>
            <person name="Yoshinaga Y."/>
            <person name="Zwiers L.-H."/>
            <person name="Turgeon B."/>
            <person name="Goodwin S."/>
            <person name="Spatafora J."/>
            <person name="Crous P."/>
            <person name="Grigoriev I."/>
        </authorList>
    </citation>
    <scope>NUCLEOTIDE SEQUENCE</scope>
    <source>
        <strain evidence="1">CBS 262.69</strain>
    </source>
</reference>
<evidence type="ECO:0000313" key="1">
    <source>
        <dbReference type="EMBL" id="KAF2399142.1"/>
    </source>
</evidence>
<accession>A0A6G1HT13</accession>
<organism evidence="1 2">
    <name type="scientific">Trichodelitschia bisporula</name>
    <dbReference type="NCBI Taxonomy" id="703511"/>
    <lineage>
        <taxon>Eukaryota</taxon>
        <taxon>Fungi</taxon>
        <taxon>Dikarya</taxon>
        <taxon>Ascomycota</taxon>
        <taxon>Pezizomycotina</taxon>
        <taxon>Dothideomycetes</taxon>
        <taxon>Dothideomycetes incertae sedis</taxon>
        <taxon>Phaeotrichales</taxon>
        <taxon>Phaeotrichaceae</taxon>
        <taxon>Trichodelitschia</taxon>
    </lineage>
</organism>
<protein>
    <submittedName>
        <fullName evidence="1">Uncharacterized protein</fullName>
    </submittedName>
</protein>
<dbReference type="Proteomes" id="UP000799640">
    <property type="component" value="Unassembled WGS sequence"/>
</dbReference>
<evidence type="ECO:0000313" key="2">
    <source>
        <dbReference type="Proteomes" id="UP000799640"/>
    </source>
</evidence>
<sequence length="218" mass="24396">MSSSGRPFPSLPPLPKPQARHRASKFHFPKETQFLSHLVLFLHLHPPKSSPSASRLPLLRIKILTVLYCRSLSSPHSLPSSCSFPTPFGCRGLATFAGISRPYIHHPPLLPPTTYLFQSFGLLQSQVHHRPSNHSSRPIFSNLPVVVQRLVAAWRVADCLSPRPTLRHSSPFNANPPHLSPARLPRKNHWQTPPCSLRTTMLSCSVPILSSSLRRLFT</sequence>
<name>A0A6G1HT13_9PEZI</name>
<dbReference type="EMBL" id="ML996698">
    <property type="protein sequence ID" value="KAF2399142.1"/>
    <property type="molecule type" value="Genomic_DNA"/>
</dbReference>
<proteinExistence type="predicted"/>